<name>B9TC26_RICCO</name>
<sequence>MSGVAIKIELEYCTAALLLRANLQRLGHAKPLSYGVFEWHSLQMWRDRDTGKWPAKLARHALPKAGMRQDKTSKSKS</sequence>
<organism evidence="1 2">
    <name type="scientific">Ricinus communis</name>
    <name type="common">Castor bean</name>
    <dbReference type="NCBI Taxonomy" id="3988"/>
    <lineage>
        <taxon>Eukaryota</taxon>
        <taxon>Viridiplantae</taxon>
        <taxon>Streptophyta</taxon>
        <taxon>Embryophyta</taxon>
        <taxon>Tracheophyta</taxon>
        <taxon>Spermatophyta</taxon>
        <taxon>Magnoliopsida</taxon>
        <taxon>eudicotyledons</taxon>
        <taxon>Gunneridae</taxon>
        <taxon>Pentapetalae</taxon>
        <taxon>rosids</taxon>
        <taxon>fabids</taxon>
        <taxon>Malpighiales</taxon>
        <taxon>Euphorbiaceae</taxon>
        <taxon>Acalyphoideae</taxon>
        <taxon>Acalypheae</taxon>
        <taxon>Ricinus</taxon>
    </lineage>
</organism>
<dbReference type="Proteomes" id="UP000008311">
    <property type="component" value="Unassembled WGS sequence"/>
</dbReference>
<dbReference type="InParanoid" id="B9TC26"/>
<dbReference type="EMBL" id="EQ976948">
    <property type="protein sequence ID" value="EEF26590.1"/>
    <property type="molecule type" value="Genomic_DNA"/>
</dbReference>
<accession>B9TC26</accession>
<reference evidence="2" key="1">
    <citation type="journal article" date="2010" name="Nat. Biotechnol.">
        <title>Draft genome sequence of the oilseed species Ricinus communis.</title>
        <authorList>
            <person name="Chan A.P."/>
            <person name="Crabtree J."/>
            <person name="Zhao Q."/>
            <person name="Lorenzi H."/>
            <person name="Orvis J."/>
            <person name="Puiu D."/>
            <person name="Melake-Berhan A."/>
            <person name="Jones K.M."/>
            <person name="Redman J."/>
            <person name="Chen G."/>
            <person name="Cahoon E.B."/>
            <person name="Gedil M."/>
            <person name="Stanke M."/>
            <person name="Haas B.J."/>
            <person name="Wortman J.R."/>
            <person name="Fraser-Liggett C.M."/>
            <person name="Ravel J."/>
            <person name="Rabinowicz P.D."/>
        </authorList>
    </citation>
    <scope>NUCLEOTIDE SEQUENCE [LARGE SCALE GENOMIC DNA]</scope>
    <source>
        <strain evidence="2">cv. Hale</strain>
    </source>
</reference>
<protein>
    <submittedName>
        <fullName evidence="1">Uncharacterized protein</fullName>
    </submittedName>
</protein>
<evidence type="ECO:0000313" key="2">
    <source>
        <dbReference type="Proteomes" id="UP000008311"/>
    </source>
</evidence>
<dbReference type="AlphaFoldDB" id="B9TC26"/>
<proteinExistence type="predicted"/>
<evidence type="ECO:0000313" key="1">
    <source>
        <dbReference type="EMBL" id="EEF26590.1"/>
    </source>
</evidence>
<gene>
    <name evidence="1" type="ORF">RCOM_0359320</name>
</gene>
<keyword evidence="2" id="KW-1185">Reference proteome</keyword>